<dbReference type="EMBL" id="FOUY01000085">
    <property type="protein sequence ID" value="SFO55012.1"/>
    <property type="molecule type" value="Genomic_DNA"/>
</dbReference>
<dbReference type="GO" id="GO:0005829">
    <property type="term" value="C:cytosol"/>
    <property type="evidence" value="ECO:0007669"/>
    <property type="project" value="TreeGrafter"/>
</dbReference>
<dbReference type="Pfam" id="PF00126">
    <property type="entry name" value="HTH_1"/>
    <property type="match status" value="1"/>
</dbReference>
<accession>A0A1I5I371</accession>
<protein>
    <submittedName>
        <fullName evidence="7">LysR family transcriptional regulator, cyn operon transcriptional activator</fullName>
    </submittedName>
</protein>
<sequence length="314" mass="34019">MELRQLRYFVEVVNVGSFLGAAKRLEVAQPSLWRQVKALEAELGVALFERCGRGVVITSAGSQLLPRAEQLLVQAEGIRTLSTELARGRAGVVTIACAHPHVSHFLAPVIGRLHRAHPLIHVALHELPGLPPVEQVLTGDVDFVTALPRSDERLAGHRLGEVRVVVVTHEDHPWRRRREVPVSDLAGVPVLTGGPESLTRRLLEPALREGGIVLDVALESGNTTTLVAMARAGLGVAVLADDNLSETAKATGWPILVDEHSPMSAPIWIYWARHRHLAPPARAFAREVTDGLDRPDVGPPIDSSATQLNPGFRS</sequence>
<dbReference type="SUPFAM" id="SSF53850">
    <property type="entry name" value="Periplasmic binding protein-like II"/>
    <property type="match status" value="1"/>
</dbReference>
<dbReference type="Proteomes" id="UP000199614">
    <property type="component" value="Unassembled WGS sequence"/>
</dbReference>
<dbReference type="InterPro" id="IPR005119">
    <property type="entry name" value="LysR_subst-bd"/>
</dbReference>
<dbReference type="InterPro" id="IPR036390">
    <property type="entry name" value="WH_DNA-bd_sf"/>
</dbReference>
<dbReference type="GO" id="GO:0003677">
    <property type="term" value="F:DNA binding"/>
    <property type="evidence" value="ECO:0007669"/>
    <property type="project" value="UniProtKB-KW"/>
</dbReference>
<dbReference type="PANTHER" id="PTHR30419">
    <property type="entry name" value="HTH-TYPE TRANSCRIPTIONAL REGULATOR YBHD"/>
    <property type="match status" value="1"/>
</dbReference>
<dbReference type="CDD" id="cd05466">
    <property type="entry name" value="PBP2_LTTR_substrate"/>
    <property type="match status" value="1"/>
</dbReference>
<dbReference type="FunFam" id="1.10.10.10:FF:000001">
    <property type="entry name" value="LysR family transcriptional regulator"/>
    <property type="match status" value="1"/>
</dbReference>
<dbReference type="AlphaFoldDB" id="A0A1I5I371"/>
<dbReference type="PANTHER" id="PTHR30419:SF8">
    <property type="entry name" value="NITROGEN ASSIMILATION TRANSCRIPTIONAL ACTIVATOR-RELATED"/>
    <property type="match status" value="1"/>
</dbReference>
<evidence type="ECO:0000313" key="7">
    <source>
        <dbReference type="EMBL" id="SFO55012.1"/>
    </source>
</evidence>
<keyword evidence="8" id="KW-1185">Reference proteome</keyword>
<dbReference type="PRINTS" id="PR00039">
    <property type="entry name" value="HTHLYSR"/>
</dbReference>
<evidence type="ECO:0000313" key="8">
    <source>
        <dbReference type="Proteomes" id="UP000199614"/>
    </source>
</evidence>
<dbReference type="RefSeq" id="WP_093356917.1">
    <property type="nucleotide sequence ID" value="NZ_FOUY01000085.1"/>
</dbReference>
<dbReference type="SUPFAM" id="SSF46785">
    <property type="entry name" value="Winged helix' DNA-binding domain"/>
    <property type="match status" value="1"/>
</dbReference>
<dbReference type="PROSITE" id="PS50931">
    <property type="entry name" value="HTH_LYSR"/>
    <property type="match status" value="1"/>
</dbReference>
<evidence type="ECO:0000256" key="2">
    <source>
        <dbReference type="ARBA" id="ARBA00023015"/>
    </source>
</evidence>
<proteinExistence type="inferred from homology"/>
<dbReference type="STRING" id="260086.SAMN05216207_10851"/>
<dbReference type="GO" id="GO:0003700">
    <property type="term" value="F:DNA-binding transcription factor activity"/>
    <property type="evidence" value="ECO:0007669"/>
    <property type="project" value="InterPro"/>
</dbReference>
<dbReference type="OrthoDB" id="3461417at2"/>
<keyword evidence="3" id="KW-0238">DNA-binding</keyword>
<dbReference type="InterPro" id="IPR036388">
    <property type="entry name" value="WH-like_DNA-bd_sf"/>
</dbReference>
<evidence type="ECO:0000259" key="6">
    <source>
        <dbReference type="PROSITE" id="PS50931"/>
    </source>
</evidence>
<evidence type="ECO:0000256" key="5">
    <source>
        <dbReference type="SAM" id="MobiDB-lite"/>
    </source>
</evidence>
<name>A0A1I5I371_PSUAM</name>
<dbReference type="Gene3D" id="3.40.190.290">
    <property type="match status" value="1"/>
</dbReference>
<comment type="similarity">
    <text evidence="1">Belongs to the LysR transcriptional regulatory family.</text>
</comment>
<dbReference type="Gene3D" id="1.10.10.10">
    <property type="entry name" value="Winged helix-like DNA-binding domain superfamily/Winged helix DNA-binding domain"/>
    <property type="match status" value="1"/>
</dbReference>
<reference evidence="7 8" key="1">
    <citation type="submission" date="2016-10" db="EMBL/GenBank/DDBJ databases">
        <authorList>
            <person name="de Groot N.N."/>
        </authorList>
    </citation>
    <scope>NUCLEOTIDE SEQUENCE [LARGE SCALE GENOMIC DNA]</scope>
    <source>
        <strain evidence="7 8">CGMCC 4.1877</strain>
    </source>
</reference>
<feature type="region of interest" description="Disordered" evidence="5">
    <location>
        <begin position="290"/>
        <end position="314"/>
    </location>
</feature>
<evidence type="ECO:0000256" key="4">
    <source>
        <dbReference type="ARBA" id="ARBA00023163"/>
    </source>
</evidence>
<keyword evidence="2" id="KW-0805">Transcription regulation</keyword>
<organism evidence="7 8">
    <name type="scientific">Pseudonocardia ammonioxydans</name>
    <dbReference type="NCBI Taxonomy" id="260086"/>
    <lineage>
        <taxon>Bacteria</taxon>
        <taxon>Bacillati</taxon>
        <taxon>Actinomycetota</taxon>
        <taxon>Actinomycetes</taxon>
        <taxon>Pseudonocardiales</taxon>
        <taxon>Pseudonocardiaceae</taxon>
        <taxon>Pseudonocardia</taxon>
    </lineage>
</organism>
<keyword evidence="4" id="KW-0804">Transcription</keyword>
<evidence type="ECO:0000256" key="1">
    <source>
        <dbReference type="ARBA" id="ARBA00009437"/>
    </source>
</evidence>
<dbReference type="InterPro" id="IPR000847">
    <property type="entry name" value="LysR_HTH_N"/>
</dbReference>
<gene>
    <name evidence="7" type="ORF">SAMN05216207_10851</name>
</gene>
<dbReference type="InterPro" id="IPR050950">
    <property type="entry name" value="HTH-type_LysR_regulators"/>
</dbReference>
<dbReference type="Pfam" id="PF03466">
    <property type="entry name" value="LysR_substrate"/>
    <property type="match status" value="1"/>
</dbReference>
<feature type="compositionally biased region" description="Polar residues" evidence="5">
    <location>
        <begin position="303"/>
        <end position="314"/>
    </location>
</feature>
<feature type="domain" description="HTH lysR-type" evidence="6">
    <location>
        <begin position="1"/>
        <end position="58"/>
    </location>
</feature>
<evidence type="ECO:0000256" key="3">
    <source>
        <dbReference type="ARBA" id="ARBA00023125"/>
    </source>
</evidence>